<feature type="compositionally biased region" description="Acidic residues" evidence="1">
    <location>
        <begin position="153"/>
        <end position="162"/>
    </location>
</feature>
<feature type="compositionally biased region" description="Basic and acidic residues" evidence="1">
    <location>
        <begin position="202"/>
        <end position="212"/>
    </location>
</feature>
<evidence type="ECO:0000313" key="2">
    <source>
        <dbReference type="EMBL" id="WWR46120.1"/>
    </source>
</evidence>
<dbReference type="InterPro" id="IPR021735">
    <property type="entry name" value="DUF3306"/>
</dbReference>
<dbReference type="EMBL" id="CP146069">
    <property type="protein sequence ID" value="WWR46120.1"/>
    <property type="molecule type" value="Genomic_DNA"/>
</dbReference>
<keyword evidence="3" id="KW-1185">Reference proteome</keyword>
<reference evidence="2 3" key="1">
    <citation type="submission" date="2023-10" db="EMBL/GenBank/DDBJ databases">
        <title>Roseovarius strain S88 nov., isolated from a marine algae.</title>
        <authorList>
            <person name="Lee M.W."/>
            <person name="Lee J.K."/>
            <person name="Kim J.M."/>
            <person name="Choi D.G."/>
            <person name="Baek J.H."/>
            <person name="Bayburt H."/>
            <person name="Jung J.J."/>
            <person name="Han D.M."/>
            <person name="Jeon C.O."/>
        </authorList>
    </citation>
    <scope>NUCLEOTIDE SEQUENCE [LARGE SCALE GENOMIC DNA]</scope>
    <source>
        <strain evidence="2 3">S88</strain>
    </source>
</reference>
<gene>
    <name evidence="2" type="ORF">RZ517_15305</name>
</gene>
<evidence type="ECO:0000256" key="1">
    <source>
        <dbReference type="SAM" id="MobiDB-lite"/>
    </source>
</evidence>
<feature type="region of interest" description="Disordered" evidence="1">
    <location>
        <begin position="32"/>
        <end position="62"/>
    </location>
</feature>
<evidence type="ECO:0000313" key="3">
    <source>
        <dbReference type="Proteomes" id="UP001364156"/>
    </source>
</evidence>
<feature type="region of interest" description="Disordered" evidence="1">
    <location>
        <begin position="134"/>
        <end position="212"/>
    </location>
</feature>
<dbReference type="RefSeq" id="WP_338549016.1">
    <property type="nucleotide sequence ID" value="NZ_CP146069.1"/>
</dbReference>
<name>A0ABZ2HEN4_9RHOB</name>
<sequence length="212" mass="23671">MNTRSDFWSRRRAKVTEEALAEAEEIEAAKLAEEHSALEERTDDEVLEELGLPDPDTMRKGDDFSAFMSKAVPDRIRRRALRKLWLSNPALANLDGLLDYGEDFTDSAKVIENLQTAYQVGKGMLAHVEELARQAEAKEHDAEEPDAVVADSETSEDEEPVGDAEPVAATEIPEQAPMPQTFEEKEPDEMAYAPAPRRRMHFSFEDHAGGAT</sequence>
<accession>A0ABZ2HEN4</accession>
<dbReference type="Pfam" id="PF11748">
    <property type="entry name" value="DUF3306"/>
    <property type="match status" value="1"/>
</dbReference>
<dbReference type="Proteomes" id="UP001364156">
    <property type="component" value="Chromosome"/>
</dbReference>
<proteinExistence type="predicted"/>
<protein>
    <submittedName>
        <fullName evidence="2">DUF3306 domain-containing protein</fullName>
    </submittedName>
</protein>
<organism evidence="2 3">
    <name type="scientific">Roseovarius phycicola</name>
    <dbReference type="NCBI Taxonomy" id="3080976"/>
    <lineage>
        <taxon>Bacteria</taxon>
        <taxon>Pseudomonadati</taxon>
        <taxon>Pseudomonadota</taxon>
        <taxon>Alphaproteobacteria</taxon>
        <taxon>Rhodobacterales</taxon>
        <taxon>Roseobacteraceae</taxon>
        <taxon>Roseovarius</taxon>
    </lineage>
</organism>